<protein>
    <recommendedName>
        <fullName evidence="3">N-acetylglucosamine-6-phosphate deacetylase</fullName>
        <ecNumber evidence="2">3.5.1.25</ecNumber>
    </recommendedName>
</protein>
<accession>A0A0C1R0J8</accession>
<reference evidence="14 15" key="1">
    <citation type="journal article" date="2015" name="Infect. Genet. Evol.">
        <title>Genomic sequences of six botulinum neurotoxin-producing strains representing three clostridial species illustrate the mobility and diversity of botulinum neurotoxin genes.</title>
        <authorList>
            <person name="Smith T.J."/>
            <person name="Hill K.K."/>
            <person name="Xie G."/>
            <person name="Foley B.T."/>
            <person name="Williamson C.H."/>
            <person name="Foster J.T."/>
            <person name="Johnson S.L."/>
            <person name="Chertkov O."/>
            <person name="Teshima H."/>
            <person name="Gibbons H.S."/>
            <person name="Johnsky L.A."/>
            <person name="Karavis M.A."/>
            <person name="Smith L.A."/>
        </authorList>
    </citation>
    <scope>NUCLEOTIDE SEQUENCE [LARGE SCALE GENOMIC DNA]</scope>
    <source>
        <strain evidence="14 15">CDC 2741</strain>
    </source>
</reference>
<keyword evidence="15" id="KW-1185">Reference proteome</keyword>
<dbReference type="STRING" id="29341.RSJ17_13345"/>
<dbReference type="PANTHER" id="PTHR11113">
    <property type="entry name" value="N-ACETYLGLUCOSAMINE-6-PHOSPHATE DEACETYLASE"/>
    <property type="match status" value="1"/>
</dbReference>
<evidence type="ECO:0000256" key="9">
    <source>
        <dbReference type="PIRNR" id="PIRNR038994"/>
    </source>
</evidence>
<dbReference type="InterPro" id="IPR032466">
    <property type="entry name" value="Metal_Hydrolase"/>
</dbReference>
<feature type="binding site" evidence="12">
    <location>
        <position position="193"/>
    </location>
    <ligand>
        <name>Zn(2+)</name>
        <dbReference type="ChEBI" id="CHEBI:29105"/>
    </ligand>
</feature>
<feature type="domain" description="Amidohydrolase-related" evidence="13">
    <location>
        <begin position="51"/>
        <end position="376"/>
    </location>
</feature>
<evidence type="ECO:0000256" key="6">
    <source>
        <dbReference type="ARBA" id="ARBA00023277"/>
    </source>
</evidence>
<name>A0A0C1R0J8_9CLOT</name>
<evidence type="ECO:0000256" key="7">
    <source>
        <dbReference type="ARBA" id="ARBA00047647"/>
    </source>
</evidence>
<evidence type="ECO:0000313" key="15">
    <source>
        <dbReference type="Proteomes" id="UP000031366"/>
    </source>
</evidence>
<feature type="active site" description="Proton donor/acceptor" evidence="10">
    <location>
        <position position="271"/>
    </location>
</feature>
<evidence type="ECO:0000256" key="1">
    <source>
        <dbReference type="ARBA" id="ARBA00010716"/>
    </source>
</evidence>
<evidence type="ECO:0000256" key="5">
    <source>
        <dbReference type="ARBA" id="ARBA00022801"/>
    </source>
</evidence>
<evidence type="ECO:0000256" key="2">
    <source>
        <dbReference type="ARBA" id="ARBA00011899"/>
    </source>
</evidence>
<dbReference type="SUPFAM" id="SSF51338">
    <property type="entry name" value="Composite domain of metallo-dependent hydrolases"/>
    <property type="match status" value="1"/>
</dbReference>
<comment type="cofactor">
    <cofactor evidence="12">
        <name>a divalent metal cation</name>
        <dbReference type="ChEBI" id="CHEBI:60240"/>
    </cofactor>
    <text evidence="12">Binds 1 divalent metal cation per subunit.</text>
</comment>
<organism evidence="14 15">
    <name type="scientific">Clostridium argentinense CDC 2741</name>
    <dbReference type="NCBI Taxonomy" id="1418104"/>
    <lineage>
        <taxon>Bacteria</taxon>
        <taxon>Bacillati</taxon>
        <taxon>Bacillota</taxon>
        <taxon>Clostridia</taxon>
        <taxon>Eubacteriales</taxon>
        <taxon>Clostridiaceae</taxon>
        <taxon>Clostridium</taxon>
    </lineage>
</organism>
<dbReference type="InterPro" id="IPR006680">
    <property type="entry name" value="Amidohydro-rel"/>
</dbReference>
<comment type="caution">
    <text evidence="14">The sequence shown here is derived from an EMBL/GenBank/DDBJ whole genome shotgun (WGS) entry which is preliminary data.</text>
</comment>
<evidence type="ECO:0000259" key="13">
    <source>
        <dbReference type="Pfam" id="PF01979"/>
    </source>
</evidence>
<dbReference type="FunFam" id="3.20.20.140:FF:000004">
    <property type="entry name" value="N-acetylglucosamine-6-phosphate deacetylase"/>
    <property type="match status" value="1"/>
</dbReference>
<dbReference type="PIRSF" id="PIRSF038994">
    <property type="entry name" value="NagA"/>
    <property type="match status" value="1"/>
</dbReference>
<dbReference type="Pfam" id="PF01979">
    <property type="entry name" value="Amidohydro_1"/>
    <property type="match status" value="1"/>
</dbReference>
<keyword evidence="4 12" id="KW-0479">Metal-binding</keyword>
<evidence type="ECO:0000256" key="12">
    <source>
        <dbReference type="PIRSR" id="PIRSR038994-3"/>
    </source>
</evidence>
<dbReference type="Gene3D" id="3.20.20.140">
    <property type="entry name" value="Metal-dependent hydrolases"/>
    <property type="match status" value="1"/>
</dbReference>
<feature type="binding site" evidence="11">
    <location>
        <position position="248"/>
    </location>
    <ligand>
        <name>substrate</name>
    </ligand>
</feature>
<dbReference type="PANTHER" id="PTHR11113:SF14">
    <property type="entry name" value="N-ACETYLGLUCOSAMINE-6-PHOSPHATE DEACETYLASE"/>
    <property type="match status" value="1"/>
</dbReference>
<keyword evidence="5 9" id="KW-0378">Hydrolase</keyword>
<sequence>MAVKCITNGNIILKDRVLQGKSIIYNEKIIQIVENNVLSKDIETIDVEGNYISPGFIDIHVHGAKGFDVMDGRIDGIEAISKSLCNHGVTGFLPTTMTMPVEDIHKALDVVKDSMEVEFNGSKILGAHLEGPFISPKYKGAQNEKYVLSPTIEIIKPYLDIIKIITIAPEMDKNHIFIKSMNVNKNMILSIGHTNSTYEEAMSAIEDGIKSATHCFNAMTPLHHRNPGAIGAILNSDIYCELIADTIHVHPALFNILEKVKGEDKIILISDAMRAACMKFGDYDLGGQKVLVSHGKATLEDGTLAGSLLTLDKAVKNMRAHTKLKLEKIIKMVTINPASAIGIDSMKGSIEVGKYADFTVFNENMDILYTVVEGNLCFRKEF</sequence>
<dbReference type="GO" id="GO:0006046">
    <property type="term" value="P:N-acetylglucosamine catabolic process"/>
    <property type="evidence" value="ECO:0007669"/>
    <property type="project" value="TreeGrafter"/>
</dbReference>
<evidence type="ECO:0000256" key="4">
    <source>
        <dbReference type="ARBA" id="ARBA00022723"/>
    </source>
</evidence>
<dbReference type="NCBIfam" id="TIGR00221">
    <property type="entry name" value="nagA"/>
    <property type="match status" value="1"/>
</dbReference>
<keyword evidence="6 9" id="KW-0119">Carbohydrate metabolism</keyword>
<dbReference type="AlphaFoldDB" id="A0A0C1R0J8"/>
<dbReference type="EC" id="3.5.1.25" evidence="2"/>
<evidence type="ECO:0000256" key="8">
    <source>
        <dbReference type="ARBA" id="ARBA00060590"/>
    </source>
</evidence>
<proteinExistence type="inferred from homology"/>
<dbReference type="RefSeq" id="WP_039632324.1">
    <property type="nucleotide sequence ID" value="NZ_AYSO01000015.1"/>
</dbReference>
<feature type="binding site" evidence="11">
    <location>
        <begin position="217"/>
        <end position="218"/>
    </location>
    <ligand>
        <name>substrate</name>
    </ligand>
</feature>
<comment type="similarity">
    <text evidence="1 9">Belongs to the metallo-dependent hydrolases superfamily. NagA family.</text>
</comment>
<dbReference type="Proteomes" id="UP000031366">
    <property type="component" value="Unassembled WGS sequence"/>
</dbReference>
<dbReference type="OrthoDB" id="9776488at2"/>
<dbReference type="EMBL" id="AYSO01000015">
    <property type="protein sequence ID" value="KIE46912.1"/>
    <property type="molecule type" value="Genomic_DNA"/>
</dbReference>
<dbReference type="GO" id="GO:0046872">
    <property type="term" value="F:metal ion binding"/>
    <property type="evidence" value="ECO:0007669"/>
    <property type="project" value="UniProtKB-KW"/>
</dbReference>
<feature type="binding site" evidence="11">
    <location>
        <begin position="304"/>
        <end position="306"/>
    </location>
    <ligand>
        <name>substrate</name>
    </ligand>
</feature>
<dbReference type="GO" id="GO:0008448">
    <property type="term" value="F:N-acetylglucosamine-6-phosphate deacetylase activity"/>
    <property type="evidence" value="ECO:0007669"/>
    <property type="project" value="UniProtKB-EC"/>
</dbReference>
<evidence type="ECO:0000256" key="3">
    <source>
        <dbReference type="ARBA" id="ARBA00018029"/>
    </source>
</evidence>
<dbReference type="SUPFAM" id="SSF51556">
    <property type="entry name" value="Metallo-dependent hydrolases"/>
    <property type="match status" value="1"/>
</dbReference>
<gene>
    <name evidence="14" type="primary">nagA</name>
    <name evidence="14" type="ORF">U732_1376</name>
</gene>
<comment type="catalytic activity">
    <reaction evidence="7">
        <text>N-acetyl-D-glucosamine 6-phosphate + H2O = D-glucosamine 6-phosphate + acetate</text>
        <dbReference type="Rhea" id="RHEA:22936"/>
        <dbReference type="ChEBI" id="CHEBI:15377"/>
        <dbReference type="ChEBI" id="CHEBI:30089"/>
        <dbReference type="ChEBI" id="CHEBI:57513"/>
        <dbReference type="ChEBI" id="CHEBI:58725"/>
        <dbReference type="EC" id="3.5.1.25"/>
    </reaction>
</comment>
<dbReference type="CDD" id="cd00854">
    <property type="entry name" value="NagA"/>
    <property type="match status" value="1"/>
</dbReference>
<dbReference type="Gene3D" id="2.30.40.10">
    <property type="entry name" value="Urease, subunit C, domain 1"/>
    <property type="match status" value="1"/>
</dbReference>
<feature type="binding site" evidence="12">
    <location>
        <position position="130"/>
    </location>
    <ligand>
        <name>Zn(2+)</name>
        <dbReference type="ChEBI" id="CHEBI:29105"/>
    </ligand>
</feature>
<dbReference type="InterPro" id="IPR003764">
    <property type="entry name" value="GlcNAc_6-P_deAcase"/>
</dbReference>
<feature type="binding site" evidence="12">
    <location>
        <position position="214"/>
    </location>
    <ligand>
        <name>Zn(2+)</name>
        <dbReference type="ChEBI" id="CHEBI:29105"/>
    </ligand>
</feature>
<feature type="binding site" evidence="11">
    <location>
        <position position="141"/>
    </location>
    <ligand>
        <name>substrate</name>
    </ligand>
</feature>
<comment type="pathway">
    <text evidence="8">Amino-sugar metabolism; N-acetylneuraminate degradation; D-fructose 6-phosphate from N-acetylneuraminate: step 4/5.</text>
</comment>
<feature type="binding site" evidence="11">
    <location>
        <position position="225"/>
    </location>
    <ligand>
        <name>substrate</name>
    </ligand>
</feature>
<dbReference type="InterPro" id="IPR011059">
    <property type="entry name" value="Metal-dep_hydrolase_composite"/>
</dbReference>
<evidence type="ECO:0000256" key="11">
    <source>
        <dbReference type="PIRSR" id="PIRSR038994-2"/>
    </source>
</evidence>
<evidence type="ECO:0000313" key="14">
    <source>
        <dbReference type="EMBL" id="KIE46912.1"/>
    </source>
</evidence>
<evidence type="ECO:0000256" key="10">
    <source>
        <dbReference type="PIRSR" id="PIRSR038994-1"/>
    </source>
</evidence>